<keyword evidence="4" id="KW-1185">Reference proteome</keyword>
<dbReference type="GO" id="GO:0016320">
    <property type="term" value="P:endoplasmic reticulum membrane fusion"/>
    <property type="evidence" value="ECO:0007669"/>
    <property type="project" value="TreeGrafter"/>
</dbReference>
<dbReference type="PANTHER" id="PTHR45923">
    <property type="entry name" value="PROTEIN SEY1"/>
    <property type="match status" value="1"/>
</dbReference>
<evidence type="ECO:0000259" key="2">
    <source>
        <dbReference type="Pfam" id="PF20428"/>
    </source>
</evidence>
<dbReference type="OrthoDB" id="1739049at2759"/>
<dbReference type="GO" id="GO:0005783">
    <property type="term" value="C:endoplasmic reticulum"/>
    <property type="evidence" value="ECO:0007669"/>
    <property type="project" value="TreeGrafter"/>
</dbReference>
<evidence type="ECO:0000313" key="3">
    <source>
        <dbReference type="EMBL" id="KAB1215776.1"/>
    </source>
</evidence>
<comment type="caution">
    <text evidence="3">The sequence shown here is derived from an EMBL/GenBank/DDBJ whole genome shotgun (WGS) entry which is preliminary data.</text>
</comment>
<dbReference type="Proteomes" id="UP000516437">
    <property type="component" value="Chromosome 4"/>
</dbReference>
<dbReference type="InterPro" id="IPR008803">
    <property type="entry name" value="RHD3/Sey1"/>
</dbReference>
<dbReference type="EMBL" id="RXIC02000022">
    <property type="protein sequence ID" value="KAB1215776.1"/>
    <property type="molecule type" value="Genomic_DNA"/>
</dbReference>
<name>A0A6A1VUQ6_9ROSI</name>
<keyword evidence="1" id="KW-0472">Membrane</keyword>
<sequence>MSNTTVLFVEKMSTSVHSIICIFLIYVNLQLIHAILWTVQFVRLAYTNMLAQLCSEALESFKTGLEQSLNGGIGFSSCARICTQSCMLEFDQGCEEAAIRQANWDASNVRDKLRGDVDEHASAVCSVQLVKLRATYEKQVTIELKEPVKCLLREASQEDVWASIRNHLETLAAVSKFSNAVNEFDLDQAAVDTMVQEMRDYARSLVEVLAREESRDVLIFMKDRFLHVLYHDTDSRPNVWTDQREDMIGTITWDACSAALKVLSVMAAIRLTERPDTISHSLFSSLMVDPSSQDSTTIAQTNAFALTKWEEVSLENTLITPVQCVLFWKGFLQWTRQFDHAASICDTQNRATHAHLSENGPGPSPSGPWRLPGWSKLAFQVLKDLAAVALIAAEGSPHRRIVKIICKVLDVLIKVAMAISPLL</sequence>
<feature type="domain" description="Sey1/RHD3-like three-helix bundle" evidence="2">
    <location>
        <begin position="40"/>
        <end position="331"/>
    </location>
</feature>
<gene>
    <name evidence="3" type="ORF">CJ030_MR4G007229</name>
</gene>
<evidence type="ECO:0000313" key="4">
    <source>
        <dbReference type="Proteomes" id="UP000516437"/>
    </source>
</evidence>
<dbReference type="AlphaFoldDB" id="A0A6A1VUQ6"/>
<keyword evidence="1" id="KW-0812">Transmembrane</keyword>
<evidence type="ECO:0000256" key="1">
    <source>
        <dbReference type="SAM" id="Phobius"/>
    </source>
</evidence>
<dbReference type="GO" id="GO:0003924">
    <property type="term" value="F:GTPase activity"/>
    <property type="evidence" value="ECO:0007669"/>
    <property type="project" value="TreeGrafter"/>
</dbReference>
<reference evidence="3 4" key="1">
    <citation type="journal article" date="2019" name="Plant Biotechnol. J.">
        <title>The red bayberry genome and genetic basis of sex determination.</title>
        <authorList>
            <person name="Jia H.M."/>
            <person name="Jia H.J."/>
            <person name="Cai Q.L."/>
            <person name="Wang Y."/>
            <person name="Zhao H.B."/>
            <person name="Yang W.F."/>
            <person name="Wang G.Y."/>
            <person name="Li Y.H."/>
            <person name="Zhan D.L."/>
            <person name="Shen Y.T."/>
            <person name="Niu Q.F."/>
            <person name="Chang L."/>
            <person name="Qiu J."/>
            <person name="Zhao L."/>
            <person name="Xie H.B."/>
            <person name="Fu W.Y."/>
            <person name="Jin J."/>
            <person name="Li X.W."/>
            <person name="Jiao Y."/>
            <person name="Zhou C.C."/>
            <person name="Tu T."/>
            <person name="Chai C.Y."/>
            <person name="Gao J.L."/>
            <person name="Fan L.J."/>
            <person name="van de Weg E."/>
            <person name="Wang J.Y."/>
            <person name="Gao Z.S."/>
        </authorList>
    </citation>
    <scope>NUCLEOTIDE SEQUENCE [LARGE SCALE GENOMIC DNA]</scope>
    <source>
        <tissue evidence="3">Leaves</tissue>
    </source>
</reference>
<keyword evidence="1" id="KW-1133">Transmembrane helix</keyword>
<feature type="transmembrane region" description="Helical" evidence="1">
    <location>
        <begin position="16"/>
        <end position="39"/>
    </location>
</feature>
<dbReference type="InterPro" id="IPR046758">
    <property type="entry name" value="Sey1/RHD3-like_3HB"/>
</dbReference>
<dbReference type="PANTHER" id="PTHR45923:SF20">
    <property type="entry name" value="PROTEIN ROOT HAIR DEFECTIVE 3 HOMOLOG 2"/>
    <property type="match status" value="1"/>
</dbReference>
<proteinExistence type="predicted"/>
<dbReference type="Pfam" id="PF20428">
    <property type="entry name" value="Sey1_3HB"/>
    <property type="match status" value="1"/>
</dbReference>
<accession>A0A6A1VUQ6</accession>
<protein>
    <recommendedName>
        <fullName evidence="2">Sey1/RHD3-like three-helix bundle domain-containing protein</fullName>
    </recommendedName>
</protein>
<organism evidence="3 4">
    <name type="scientific">Morella rubra</name>
    <name type="common">Chinese bayberry</name>
    <dbReference type="NCBI Taxonomy" id="262757"/>
    <lineage>
        <taxon>Eukaryota</taxon>
        <taxon>Viridiplantae</taxon>
        <taxon>Streptophyta</taxon>
        <taxon>Embryophyta</taxon>
        <taxon>Tracheophyta</taxon>
        <taxon>Spermatophyta</taxon>
        <taxon>Magnoliopsida</taxon>
        <taxon>eudicotyledons</taxon>
        <taxon>Gunneridae</taxon>
        <taxon>Pentapetalae</taxon>
        <taxon>rosids</taxon>
        <taxon>fabids</taxon>
        <taxon>Fagales</taxon>
        <taxon>Myricaceae</taxon>
        <taxon>Morella</taxon>
    </lineage>
</organism>